<organism evidence="1">
    <name type="scientific">Myoviridae sp. ctGBP5</name>
    <dbReference type="NCBI Taxonomy" id="2825071"/>
    <lineage>
        <taxon>Viruses</taxon>
        <taxon>Duplodnaviria</taxon>
        <taxon>Heunggongvirae</taxon>
        <taxon>Uroviricota</taxon>
        <taxon>Caudoviricetes</taxon>
    </lineage>
</organism>
<reference evidence="1" key="1">
    <citation type="journal article" date="2021" name="Proc. Natl. Acad. Sci. U.S.A.">
        <title>A Catalog of Tens of Thousands of Viruses from Human Metagenomes Reveals Hidden Associations with Chronic Diseases.</title>
        <authorList>
            <person name="Tisza M.J."/>
            <person name="Buck C.B."/>
        </authorList>
    </citation>
    <scope>NUCLEOTIDE SEQUENCE</scope>
    <source>
        <strain evidence="1">CtGBP5</strain>
    </source>
</reference>
<evidence type="ECO:0000313" key="1">
    <source>
        <dbReference type="EMBL" id="DAE04067.1"/>
    </source>
</evidence>
<accession>A0A8S5PCA1</accession>
<name>A0A8S5PCA1_9CAUD</name>
<dbReference type="EMBL" id="BK015383">
    <property type="protein sequence ID" value="DAE04067.1"/>
    <property type="molecule type" value="Genomic_DNA"/>
</dbReference>
<sequence length="29" mass="3364">MLFIEYENTKPAASGFFIICNLNNLKIQM</sequence>
<proteinExistence type="predicted"/>
<protein>
    <submittedName>
        <fullName evidence="1">Uncharacterized protein</fullName>
    </submittedName>
</protein>